<feature type="chain" id="PRO_5031561232" description="Signal peptidase complex catalytic subunit SEC11" evidence="11">
    <location>
        <begin position="24"/>
        <end position="159"/>
    </location>
</feature>
<comment type="function">
    <text evidence="10">Catalytic component of the signal peptidase complex (SPC) which catalyzes the cleavage of N-terminal signal sequences from nascent proteins as they are translocated into the lumen of the endoplasmic reticulum. Specifically cleaves N-terminal signal peptides that contain a hydrophobic alpha-helix (h-region) shorter than 18-20 amino acids.</text>
</comment>
<comment type="subcellular location">
    <subcellularLocation>
        <location evidence="2">Endoplasmic reticulum membrane</location>
        <topology evidence="2">Single-pass type II membrane protein</topology>
    </subcellularLocation>
</comment>
<evidence type="ECO:0000256" key="10">
    <source>
        <dbReference type="ARBA" id="ARBA00045533"/>
    </source>
</evidence>
<proteinExistence type="inferred from homology"/>
<comment type="catalytic activity">
    <reaction evidence="1">
        <text>Cleavage of hydrophobic, N-terminal signal or leader sequences from secreted and periplasmic proteins.</text>
        <dbReference type="EC" id="3.4.21.89"/>
    </reaction>
</comment>
<reference evidence="12" key="1">
    <citation type="submission" date="2021-01" db="EMBL/GenBank/DDBJ databases">
        <authorList>
            <person name="Corre E."/>
            <person name="Pelletier E."/>
            <person name="Niang G."/>
            <person name="Scheremetjew M."/>
            <person name="Finn R."/>
            <person name="Kale V."/>
            <person name="Holt S."/>
            <person name="Cochrane G."/>
            <person name="Meng A."/>
            <person name="Brown T."/>
            <person name="Cohen L."/>
        </authorList>
    </citation>
    <scope>NUCLEOTIDE SEQUENCE</scope>
    <source>
        <strain evidence="12">NIES-2562</strain>
    </source>
</reference>
<dbReference type="EMBL" id="HBIB01007634">
    <property type="protein sequence ID" value="CAE0242568.1"/>
    <property type="molecule type" value="Transcribed_RNA"/>
</dbReference>
<sequence>MSLNCKHTLHLCLAFISPAIIWSLLQYQMGVECPVVILESGALAPSHHRGDVLILKKKPTYKLGDLIVFNVERAPRPVVHRVISLVVDADGSTLGNMRRLNDSQVIGGVEGYLSLIGVPILLLSDSTCLQTLCWSALCWLSYNYIFSSAITAQKEGIVG</sequence>
<organism evidence="12">
    <name type="scientific">Palpitomonas bilix</name>
    <dbReference type="NCBI Taxonomy" id="652834"/>
    <lineage>
        <taxon>Eukaryota</taxon>
        <taxon>Eukaryota incertae sedis</taxon>
    </lineage>
</organism>
<evidence type="ECO:0000256" key="4">
    <source>
        <dbReference type="ARBA" id="ARBA00013208"/>
    </source>
</evidence>
<comment type="similarity">
    <text evidence="3">Belongs to the peptidase S26B family.</text>
</comment>
<dbReference type="InterPro" id="IPR036286">
    <property type="entry name" value="LexA/Signal_pep-like_sf"/>
</dbReference>
<keyword evidence="8" id="KW-1133">Transmembrane helix</keyword>
<evidence type="ECO:0000256" key="8">
    <source>
        <dbReference type="ARBA" id="ARBA00022989"/>
    </source>
</evidence>
<protein>
    <recommendedName>
        <fullName evidence="5">Signal peptidase complex catalytic subunit SEC11</fullName>
        <ecNumber evidence="4">3.4.21.89</ecNumber>
    </recommendedName>
    <alternativeName>
        <fullName evidence="6">Signal peptidase complex catalytic subunit sec11</fullName>
    </alternativeName>
</protein>
<dbReference type="GO" id="GO:0005789">
    <property type="term" value="C:endoplasmic reticulum membrane"/>
    <property type="evidence" value="ECO:0007669"/>
    <property type="project" value="UniProtKB-SubCell"/>
</dbReference>
<dbReference type="PANTHER" id="PTHR10806">
    <property type="entry name" value="SIGNAL PEPTIDASE COMPLEX CATALYTIC SUBUNIT SEC11"/>
    <property type="match status" value="1"/>
</dbReference>
<keyword evidence="7" id="KW-0812">Transmembrane</keyword>
<dbReference type="GO" id="GO:0006465">
    <property type="term" value="P:signal peptide processing"/>
    <property type="evidence" value="ECO:0007669"/>
    <property type="project" value="InterPro"/>
</dbReference>
<accession>A0A7S3D090</accession>
<dbReference type="GO" id="GO:0009003">
    <property type="term" value="F:signal peptidase activity"/>
    <property type="evidence" value="ECO:0007669"/>
    <property type="project" value="UniProtKB-EC"/>
</dbReference>
<dbReference type="AlphaFoldDB" id="A0A7S3D090"/>
<dbReference type="CDD" id="cd06530">
    <property type="entry name" value="S26_SPase_I"/>
    <property type="match status" value="1"/>
</dbReference>
<gene>
    <name evidence="12" type="ORF">PBIL07802_LOCUS4733</name>
</gene>
<keyword evidence="11" id="KW-0732">Signal</keyword>
<evidence type="ECO:0000256" key="7">
    <source>
        <dbReference type="ARBA" id="ARBA00022692"/>
    </source>
</evidence>
<dbReference type="PANTHER" id="PTHR10806:SF6">
    <property type="entry name" value="SIGNAL PEPTIDASE COMPLEX CATALYTIC SUBUNIT SEC11"/>
    <property type="match status" value="1"/>
</dbReference>
<evidence type="ECO:0000256" key="9">
    <source>
        <dbReference type="ARBA" id="ARBA00023136"/>
    </source>
</evidence>
<dbReference type="EC" id="3.4.21.89" evidence="4"/>
<evidence type="ECO:0000256" key="5">
    <source>
        <dbReference type="ARBA" id="ARBA00019685"/>
    </source>
</evidence>
<feature type="signal peptide" evidence="11">
    <location>
        <begin position="1"/>
        <end position="23"/>
    </location>
</feature>
<evidence type="ECO:0000256" key="2">
    <source>
        <dbReference type="ARBA" id="ARBA00004648"/>
    </source>
</evidence>
<keyword evidence="9" id="KW-0472">Membrane</keyword>
<evidence type="ECO:0000313" key="12">
    <source>
        <dbReference type="EMBL" id="CAE0242568.1"/>
    </source>
</evidence>
<dbReference type="GO" id="GO:0004252">
    <property type="term" value="F:serine-type endopeptidase activity"/>
    <property type="evidence" value="ECO:0007669"/>
    <property type="project" value="InterPro"/>
</dbReference>
<evidence type="ECO:0000256" key="3">
    <source>
        <dbReference type="ARBA" id="ARBA00011035"/>
    </source>
</evidence>
<name>A0A7S3D090_9EUKA</name>
<evidence type="ECO:0000256" key="1">
    <source>
        <dbReference type="ARBA" id="ARBA00000677"/>
    </source>
</evidence>
<dbReference type="InterPro" id="IPR019533">
    <property type="entry name" value="Peptidase_S26"/>
</dbReference>
<evidence type="ECO:0000256" key="11">
    <source>
        <dbReference type="SAM" id="SignalP"/>
    </source>
</evidence>
<dbReference type="SUPFAM" id="SSF51306">
    <property type="entry name" value="LexA/Signal peptidase"/>
    <property type="match status" value="1"/>
</dbReference>
<evidence type="ECO:0000256" key="6">
    <source>
        <dbReference type="ARBA" id="ARBA00021755"/>
    </source>
</evidence>
<dbReference type="InterPro" id="IPR001733">
    <property type="entry name" value="Peptidase_S26B"/>
</dbReference>